<comment type="caution">
    <text evidence="2">The sequence shown here is derived from an EMBL/GenBank/DDBJ whole genome shotgun (WGS) entry which is preliminary data.</text>
</comment>
<feature type="region of interest" description="Disordered" evidence="1">
    <location>
        <begin position="1"/>
        <end position="29"/>
    </location>
</feature>
<keyword evidence="3" id="KW-1185">Reference proteome</keyword>
<sequence length="85" mass="9297">MDSLVSDDHGSDSDSLCRGGKWTTHSGVSREGSLASLDRDWKHLLVQLFVVDGGDSLVLVAQKLPSRCMQATPVADLSRRVYNPR</sequence>
<accession>A0ABR2SKY3</accession>
<evidence type="ECO:0000313" key="3">
    <source>
        <dbReference type="Proteomes" id="UP001396334"/>
    </source>
</evidence>
<dbReference type="Proteomes" id="UP001396334">
    <property type="component" value="Unassembled WGS sequence"/>
</dbReference>
<proteinExistence type="predicted"/>
<name>A0ABR2SKY3_9ROSI</name>
<gene>
    <name evidence="2" type="ORF">V6N11_038770</name>
</gene>
<dbReference type="EMBL" id="JBBPBN010000013">
    <property type="protein sequence ID" value="KAK9025916.1"/>
    <property type="molecule type" value="Genomic_DNA"/>
</dbReference>
<protein>
    <submittedName>
        <fullName evidence="2">Uncharacterized protein</fullName>
    </submittedName>
</protein>
<organism evidence="2 3">
    <name type="scientific">Hibiscus sabdariffa</name>
    <name type="common">roselle</name>
    <dbReference type="NCBI Taxonomy" id="183260"/>
    <lineage>
        <taxon>Eukaryota</taxon>
        <taxon>Viridiplantae</taxon>
        <taxon>Streptophyta</taxon>
        <taxon>Embryophyta</taxon>
        <taxon>Tracheophyta</taxon>
        <taxon>Spermatophyta</taxon>
        <taxon>Magnoliopsida</taxon>
        <taxon>eudicotyledons</taxon>
        <taxon>Gunneridae</taxon>
        <taxon>Pentapetalae</taxon>
        <taxon>rosids</taxon>
        <taxon>malvids</taxon>
        <taxon>Malvales</taxon>
        <taxon>Malvaceae</taxon>
        <taxon>Malvoideae</taxon>
        <taxon>Hibiscus</taxon>
    </lineage>
</organism>
<evidence type="ECO:0000256" key="1">
    <source>
        <dbReference type="SAM" id="MobiDB-lite"/>
    </source>
</evidence>
<reference evidence="2 3" key="1">
    <citation type="journal article" date="2024" name="G3 (Bethesda)">
        <title>Genome assembly of Hibiscus sabdariffa L. provides insights into metabolisms of medicinal natural products.</title>
        <authorList>
            <person name="Kim T."/>
        </authorList>
    </citation>
    <scope>NUCLEOTIDE SEQUENCE [LARGE SCALE GENOMIC DNA]</scope>
    <source>
        <strain evidence="2">TK-2024</strain>
        <tissue evidence="2">Old leaves</tissue>
    </source>
</reference>
<feature type="compositionally biased region" description="Basic and acidic residues" evidence="1">
    <location>
        <begin position="1"/>
        <end position="12"/>
    </location>
</feature>
<evidence type="ECO:0000313" key="2">
    <source>
        <dbReference type="EMBL" id="KAK9025916.1"/>
    </source>
</evidence>